<dbReference type="STRING" id="882083.SacmaDRAFT_1291"/>
<dbReference type="HOGENOM" id="CLU_067890_0_1_11"/>
<dbReference type="AlphaFoldDB" id="H5WYH9"/>
<proteinExistence type="predicted"/>
<feature type="region of interest" description="Disordered" evidence="1">
    <location>
        <begin position="202"/>
        <end position="224"/>
    </location>
</feature>
<dbReference type="OrthoDB" id="116031at2"/>
<dbReference type="PANTHER" id="PTHR34071:SF2">
    <property type="entry name" value="FLAVIN-NUCLEOTIDE-BINDING PROTEIN"/>
    <property type="match status" value="1"/>
</dbReference>
<dbReference type="Pfam" id="PF12900">
    <property type="entry name" value="Pyridox_ox_2"/>
    <property type="match status" value="1"/>
</dbReference>
<evidence type="ECO:0000256" key="1">
    <source>
        <dbReference type="SAM" id="MobiDB-lite"/>
    </source>
</evidence>
<name>H5WYH9_9PSEU</name>
<dbReference type="eggNOG" id="COG3467">
    <property type="taxonomic scope" value="Bacteria"/>
</dbReference>
<accession>H5WYH9</accession>
<reference evidence="2 3" key="1">
    <citation type="journal article" date="2012" name="Stand. Genomic Sci.">
        <title>Genome sequence of the ocean sediment bacterium Saccharomonospora marina type strain (XMU15(T)).</title>
        <authorList>
            <person name="Klenk H.P."/>
            <person name="Lu M."/>
            <person name="Lucas S."/>
            <person name="Lapidus A."/>
            <person name="Copeland A."/>
            <person name="Pitluck S."/>
            <person name="Goodwin L.A."/>
            <person name="Han C."/>
            <person name="Tapia R."/>
            <person name="Brambilla E.M."/>
            <person name="Potter G."/>
            <person name="Land M."/>
            <person name="Ivanova N."/>
            <person name="Rohde M."/>
            <person name="Goker M."/>
            <person name="Detter J.C."/>
            <person name="Li W.J."/>
            <person name="Kyrpides N.C."/>
            <person name="Woyke T."/>
        </authorList>
    </citation>
    <scope>NUCLEOTIDE SEQUENCE [LARGE SCALE GENOMIC DNA]</scope>
    <source>
        <strain evidence="2 3">XMU15</strain>
    </source>
</reference>
<dbReference type="Gene3D" id="2.30.110.10">
    <property type="entry name" value="Electron Transport, Fmn-binding Protein, Chain A"/>
    <property type="match status" value="1"/>
</dbReference>
<sequence>MPSLPPLSPTPRSTLTRNRDRALHDREALYSLLDEALVCHLGVVLGGSPVVVPTGFGRDGDTLYLHGSTGSANLRAAAGTDVCVAVTVLDAIVYARSLQHHSMNYRSAVVHGRARPVTDERAKLHGLRVLTEHLSPGSWEHARQPNGKELAAVAVLALDLTEASVKQRSGDPTEEPADLADGNAWAGVLPVHTTFGDPVPSGYVPPGTGVPSHVTGRTIRPPAR</sequence>
<feature type="region of interest" description="Disordered" evidence="1">
    <location>
        <begin position="1"/>
        <end position="20"/>
    </location>
</feature>
<dbReference type="RefSeq" id="WP_009152956.1">
    <property type="nucleotide sequence ID" value="NZ_CM001439.1"/>
</dbReference>
<dbReference type="Proteomes" id="UP000004926">
    <property type="component" value="Chromosome"/>
</dbReference>
<dbReference type="EMBL" id="CM001439">
    <property type="protein sequence ID" value="EHR49570.1"/>
    <property type="molecule type" value="Genomic_DNA"/>
</dbReference>
<organism evidence="2 3">
    <name type="scientific">Saccharomonospora marina XMU15</name>
    <dbReference type="NCBI Taxonomy" id="882083"/>
    <lineage>
        <taxon>Bacteria</taxon>
        <taxon>Bacillati</taxon>
        <taxon>Actinomycetota</taxon>
        <taxon>Actinomycetes</taxon>
        <taxon>Pseudonocardiales</taxon>
        <taxon>Pseudonocardiaceae</taxon>
        <taxon>Saccharomonospora</taxon>
    </lineage>
</organism>
<keyword evidence="3" id="KW-1185">Reference proteome</keyword>
<dbReference type="InterPro" id="IPR012349">
    <property type="entry name" value="Split_barrel_FMN-bd"/>
</dbReference>
<dbReference type="PANTHER" id="PTHR34071">
    <property type="entry name" value="5-NITROIMIDAZOLE ANTIBIOTICS RESISTANCE PROTEIN, NIMA-FAMILY-RELATED PROTEIN-RELATED"/>
    <property type="match status" value="1"/>
</dbReference>
<evidence type="ECO:0000313" key="3">
    <source>
        <dbReference type="Proteomes" id="UP000004926"/>
    </source>
</evidence>
<dbReference type="SUPFAM" id="SSF50475">
    <property type="entry name" value="FMN-binding split barrel"/>
    <property type="match status" value="1"/>
</dbReference>
<evidence type="ECO:0000313" key="2">
    <source>
        <dbReference type="EMBL" id="EHR49570.1"/>
    </source>
</evidence>
<gene>
    <name evidence="2" type="ORF">SacmaDRAFT_1291</name>
</gene>
<dbReference type="InterPro" id="IPR024747">
    <property type="entry name" value="Pyridox_Oxase-rel"/>
</dbReference>
<protein>
    <submittedName>
        <fullName evidence="2">Putative flavin-nucleotide-binding protein</fullName>
    </submittedName>
</protein>